<dbReference type="Pfam" id="PF13416">
    <property type="entry name" value="SBP_bac_8"/>
    <property type="match status" value="1"/>
</dbReference>
<dbReference type="Proteomes" id="UP000824070">
    <property type="component" value="Unassembled WGS sequence"/>
</dbReference>
<accession>A0A9D1LNJ5</accession>
<proteinExistence type="predicted"/>
<evidence type="ECO:0000313" key="2">
    <source>
        <dbReference type="EMBL" id="HIU45137.1"/>
    </source>
</evidence>
<feature type="signal peptide" evidence="1">
    <location>
        <begin position="1"/>
        <end position="23"/>
    </location>
</feature>
<dbReference type="InterPro" id="IPR006059">
    <property type="entry name" value="SBP"/>
</dbReference>
<dbReference type="InterPro" id="IPR050490">
    <property type="entry name" value="Bact_solute-bd_prot1"/>
</dbReference>
<dbReference type="SUPFAM" id="SSF53850">
    <property type="entry name" value="Periplasmic binding protein-like II"/>
    <property type="match status" value="1"/>
</dbReference>
<evidence type="ECO:0000313" key="3">
    <source>
        <dbReference type="Proteomes" id="UP000824070"/>
    </source>
</evidence>
<protein>
    <submittedName>
        <fullName evidence="2">Extracellular solute-binding protein</fullName>
    </submittedName>
</protein>
<dbReference type="EMBL" id="DVMV01000015">
    <property type="protein sequence ID" value="HIU45137.1"/>
    <property type="molecule type" value="Genomic_DNA"/>
</dbReference>
<comment type="caution">
    <text evidence="2">The sequence shown here is derived from an EMBL/GenBank/DDBJ whole genome shotgun (WGS) entry which is preliminary data.</text>
</comment>
<feature type="chain" id="PRO_5038460084" evidence="1">
    <location>
        <begin position="24"/>
        <end position="492"/>
    </location>
</feature>
<dbReference type="PROSITE" id="PS51257">
    <property type="entry name" value="PROKAR_LIPOPROTEIN"/>
    <property type="match status" value="1"/>
</dbReference>
<organism evidence="2 3">
    <name type="scientific">Candidatus Alloenteromonas pullicola</name>
    <dbReference type="NCBI Taxonomy" id="2840784"/>
    <lineage>
        <taxon>Bacteria</taxon>
        <taxon>Bacillati</taxon>
        <taxon>Bacillota</taxon>
        <taxon>Bacillota incertae sedis</taxon>
        <taxon>Candidatus Alloenteromonas</taxon>
    </lineage>
</organism>
<evidence type="ECO:0000256" key="1">
    <source>
        <dbReference type="SAM" id="SignalP"/>
    </source>
</evidence>
<dbReference type="PANTHER" id="PTHR43649">
    <property type="entry name" value="ARABINOSE-BINDING PROTEIN-RELATED"/>
    <property type="match status" value="1"/>
</dbReference>
<dbReference type="Gene3D" id="3.40.190.10">
    <property type="entry name" value="Periplasmic binding protein-like II"/>
    <property type="match status" value="1"/>
</dbReference>
<sequence>MNKKTLILSCLALLGLASCGGQAGNDPTDSLTTDSEGNVVFDNVKLRVWSVIGDPDRAYLEMVNSSFNDLYADRGIQATITPIVNGDYYTQLANVINTDPDNAPDVIIFHSERLTKLAHDNIIVPMEEYFDLAKSPFDENDYLSNVMAECRYDGKIYGVPLDVHAGVWYVRSDILEKNGLSKPSSLSEWIDVCNALIKLNDEGKLWHRAMDATKPAAGDWVQSRLPNFYPIVMSDTGGIENGWIPQTAVFQNGGELTDDKGYPAWNTEGLLDVITMFRNWQSGEGYEGKFVGPGQSAETVWTNLASGNAVFSCEGPWWVEQRLDEYETALGERTDSDGKTYQPLDIMNMSKLFAMDEGTDCASEIYGVGHCFSISRTCDSNQKRAAAAIYSEYMTSHSAAYMQGGHLPACKSVLSSDQYLNSDFYARYLDEFGNPEDFHMLGNTPYYSEVYETLKYVYTDIFSANKTEMTPKQIIDTRYNEALQAIRSAEEL</sequence>
<keyword evidence="1" id="KW-0732">Signal</keyword>
<reference evidence="2" key="1">
    <citation type="submission" date="2020-10" db="EMBL/GenBank/DDBJ databases">
        <authorList>
            <person name="Gilroy R."/>
        </authorList>
    </citation>
    <scope>NUCLEOTIDE SEQUENCE</scope>
    <source>
        <strain evidence="2">ChiGjej1B1-22543</strain>
    </source>
</reference>
<dbReference type="AlphaFoldDB" id="A0A9D1LNJ5"/>
<name>A0A9D1LNJ5_9FIRM</name>
<gene>
    <name evidence="2" type="ORF">IAC52_02440</name>
</gene>
<reference evidence="2" key="2">
    <citation type="journal article" date="2021" name="PeerJ">
        <title>Extensive microbial diversity within the chicken gut microbiome revealed by metagenomics and culture.</title>
        <authorList>
            <person name="Gilroy R."/>
            <person name="Ravi A."/>
            <person name="Getino M."/>
            <person name="Pursley I."/>
            <person name="Horton D.L."/>
            <person name="Alikhan N.F."/>
            <person name="Baker D."/>
            <person name="Gharbi K."/>
            <person name="Hall N."/>
            <person name="Watson M."/>
            <person name="Adriaenssens E.M."/>
            <person name="Foster-Nyarko E."/>
            <person name="Jarju S."/>
            <person name="Secka A."/>
            <person name="Antonio M."/>
            <person name="Oren A."/>
            <person name="Chaudhuri R.R."/>
            <person name="La Ragione R."/>
            <person name="Hildebrand F."/>
            <person name="Pallen M.J."/>
        </authorList>
    </citation>
    <scope>NUCLEOTIDE SEQUENCE</scope>
    <source>
        <strain evidence="2">ChiGjej1B1-22543</strain>
    </source>
</reference>
<dbReference type="PANTHER" id="PTHR43649:SF12">
    <property type="entry name" value="DIACETYLCHITOBIOSE BINDING PROTEIN DASA"/>
    <property type="match status" value="1"/>
</dbReference>